<gene>
    <name evidence="1" type="ORF">I7I53_02557</name>
</gene>
<accession>A0A8A1LQJ4</accession>
<organism evidence="1 2">
    <name type="scientific">Ajellomyces capsulatus (strain H88)</name>
    <name type="common">Darling's disease fungus</name>
    <name type="synonym">Histoplasma capsulatum</name>
    <dbReference type="NCBI Taxonomy" id="544711"/>
    <lineage>
        <taxon>Eukaryota</taxon>
        <taxon>Fungi</taxon>
        <taxon>Dikarya</taxon>
        <taxon>Ascomycota</taxon>
        <taxon>Pezizomycotina</taxon>
        <taxon>Eurotiomycetes</taxon>
        <taxon>Eurotiomycetidae</taxon>
        <taxon>Onygenales</taxon>
        <taxon>Ajellomycetaceae</taxon>
        <taxon>Histoplasma</taxon>
    </lineage>
</organism>
<evidence type="ECO:0000313" key="1">
    <source>
        <dbReference type="EMBL" id="QSS54863.1"/>
    </source>
</evidence>
<proteinExistence type="predicted"/>
<dbReference type="EMBL" id="CP069105">
    <property type="protein sequence ID" value="QSS54863.1"/>
    <property type="molecule type" value="Genomic_DNA"/>
</dbReference>
<dbReference type="AlphaFoldDB" id="A0A8A1LQJ4"/>
<name>A0A8A1LQJ4_AJEC8</name>
<dbReference type="VEuPathDB" id="FungiDB:I7I53_02557"/>
<protein>
    <submittedName>
        <fullName evidence="1">Uncharacterized protein</fullName>
    </submittedName>
</protein>
<reference evidence="1" key="1">
    <citation type="submission" date="2021-01" db="EMBL/GenBank/DDBJ databases">
        <title>Chromosome-level genome assembly of a human fungal pathogen reveals clustering of transcriptionally co-regulated genes.</title>
        <authorList>
            <person name="Voorhies M."/>
            <person name="Cohen S."/>
            <person name="Shea T.P."/>
            <person name="Petrus S."/>
            <person name="Munoz J.F."/>
            <person name="Poplawski S."/>
            <person name="Goldman W.E."/>
            <person name="Michael T."/>
            <person name="Cuomo C.A."/>
            <person name="Sil A."/>
            <person name="Beyhan S."/>
        </authorList>
    </citation>
    <scope>NUCLEOTIDE SEQUENCE</scope>
    <source>
        <strain evidence="1">H88</strain>
    </source>
</reference>
<sequence length="79" mass="9152">MEESALRMNVCVGCRKYGHFGGRTHTRCMIPAPGPDRDRQIQLQLQINFSSLDKQCLSSSNMYTDHLFYVDRSMARPRE</sequence>
<evidence type="ECO:0000313" key="2">
    <source>
        <dbReference type="Proteomes" id="UP000663419"/>
    </source>
</evidence>
<dbReference type="Proteomes" id="UP000663419">
    <property type="component" value="Chromosome 4"/>
</dbReference>